<keyword evidence="10 14" id="KW-0342">GTP-binding</keyword>
<evidence type="ECO:0000256" key="12">
    <source>
        <dbReference type="ARBA" id="ARBA00031200"/>
    </source>
</evidence>
<dbReference type="InterPro" id="IPR050860">
    <property type="entry name" value="FeoB_GTPase"/>
</dbReference>
<dbReference type="Pfam" id="PF02421">
    <property type="entry name" value="FeoB_N"/>
    <property type="match status" value="1"/>
</dbReference>
<evidence type="ECO:0000256" key="13">
    <source>
        <dbReference type="NCBIfam" id="TIGR00437"/>
    </source>
</evidence>
<feature type="transmembrane region" description="Helical" evidence="16">
    <location>
        <begin position="630"/>
        <end position="655"/>
    </location>
</feature>
<protein>
    <recommendedName>
        <fullName evidence="12 13">Ferrous iron transport protein B</fullName>
    </recommendedName>
</protein>
<dbReference type="PROSITE" id="PS51711">
    <property type="entry name" value="G_FEOB"/>
    <property type="match status" value="1"/>
</dbReference>
<comment type="similarity">
    <text evidence="16">Belongs to the TRAFAC class TrmE-Era-EngA-EngB-Septin-like GTPase superfamily. FeoB GTPase (TC 9.A.8) family.</text>
</comment>
<evidence type="ECO:0000256" key="7">
    <source>
        <dbReference type="ARBA" id="ARBA00022989"/>
    </source>
</evidence>
<dbReference type="RefSeq" id="WP_096259044.1">
    <property type="nucleotide sequence ID" value="NZ_BDME01000002.1"/>
</dbReference>
<keyword evidence="19" id="KW-1185">Reference proteome</keyword>
<keyword evidence="6 14" id="KW-0547">Nucleotide-binding</keyword>
<keyword evidence="11 16" id="KW-0472">Membrane</keyword>
<evidence type="ECO:0000256" key="1">
    <source>
        <dbReference type="ARBA" id="ARBA00004651"/>
    </source>
</evidence>
<keyword evidence="7 16" id="KW-1133">Transmembrane helix</keyword>
<feature type="binding site" evidence="14">
    <location>
        <begin position="56"/>
        <end position="59"/>
    </location>
    <ligand>
        <name>GTP</name>
        <dbReference type="ChEBI" id="CHEBI:37565"/>
        <label>3</label>
    </ligand>
</feature>
<accession>A0A292YDJ2</accession>
<comment type="subcellular location">
    <subcellularLocation>
        <location evidence="16">Cell inner membrane</location>
        <topology evidence="16">Multi-pass membrane protein</topology>
    </subcellularLocation>
    <subcellularLocation>
        <location evidence="1">Cell membrane</location>
        <topology evidence="1">Multi-pass membrane protein</topology>
    </subcellularLocation>
</comment>
<dbReference type="NCBIfam" id="TIGR00231">
    <property type="entry name" value="small_GTP"/>
    <property type="match status" value="1"/>
</dbReference>
<dbReference type="GO" id="GO:0005886">
    <property type="term" value="C:plasma membrane"/>
    <property type="evidence" value="ECO:0007669"/>
    <property type="project" value="UniProtKB-SubCell"/>
</dbReference>
<proteinExistence type="inferred from homology"/>
<evidence type="ECO:0000256" key="9">
    <source>
        <dbReference type="ARBA" id="ARBA00023065"/>
    </source>
</evidence>
<evidence type="ECO:0000256" key="3">
    <source>
        <dbReference type="ARBA" id="ARBA00022475"/>
    </source>
</evidence>
<evidence type="ECO:0000313" key="18">
    <source>
        <dbReference type="EMBL" id="GAX87728.1"/>
    </source>
</evidence>
<evidence type="ECO:0000256" key="6">
    <source>
        <dbReference type="ARBA" id="ARBA00022741"/>
    </source>
</evidence>
<dbReference type="InterPro" id="IPR041069">
    <property type="entry name" value="FeoB_Cyto"/>
</dbReference>
<dbReference type="SUPFAM" id="SSF52540">
    <property type="entry name" value="P-loop containing nucleoside triphosphate hydrolases"/>
    <property type="match status" value="1"/>
</dbReference>
<dbReference type="OrthoDB" id="9809127at2"/>
<dbReference type="Pfam" id="PF17910">
    <property type="entry name" value="FeoB_Cyto"/>
    <property type="match status" value="1"/>
</dbReference>
<feature type="domain" description="FeoB-type G" evidence="17">
    <location>
        <begin position="3"/>
        <end position="165"/>
    </location>
</feature>
<dbReference type="Gene3D" id="1.10.287.1770">
    <property type="match status" value="1"/>
</dbReference>
<keyword evidence="5 16" id="KW-0812">Transmembrane</keyword>
<evidence type="ECO:0000256" key="15">
    <source>
        <dbReference type="PIRSR" id="PIRSR603373-2"/>
    </source>
</evidence>
<name>A0A292YDJ2_9BACT</name>
<reference evidence="18 19" key="1">
    <citation type="journal article" date="2017" name="Syst. Appl. Microbiol.">
        <title>Lebetimonas natsushimae sp. nov., a novel strictly anaerobic, moderately thermophilic chemoautotroph isolated from a deep-sea hydrothermal vent polychaete nest in the Mid-Okinawa Trough.</title>
        <authorList>
            <person name="Nagata R."/>
            <person name="Takaki Y."/>
            <person name="Tame A."/>
            <person name="Nunoura T."/>
            <person name="Muto H."/>
            <person name="Mino S."/>
            <person name="Sawayama S."/>
            <person name="Takai K."/>
            <person name="Nakagawa S."/>
        </authorList>
    </citation>
    <scope>NUCLEOTIDE SEQUENCE [LARGE SCALE GENOMIC DNA]</scope>
    <source>
        <strain evidence="18 19">HS1857</strain>
    </source>
</reference>
<dbReference type="GO" id="GO:0005525">
    <property type="term" value="F:GTP binding"/>
    <property type="evidence" value="ECO:0007669"/>
    <property type="project" value="UniProtKB-KW"/>
</dbReference>
<evidence type="ECO:0000256" key="4">
    <source>
        <dbReference type="ARBA" id="ARBA00022496"/>
    </source>
</evidence>
<feature type="binding site" evidence="15">
    <location>
        <position position="25"/>
    </location>
    <ligand>
        <name>Mg(2+)</name>
        <dbReference type="ChEBI" id="CHEBI:18420"/>
        <label>2</label>
    </ligand>
</feature>
<dbReference type="AlphaFoldDB" id="A0A292YDJ2"/>
<comment type="caution">
    <text evidence="18">The sequence shown here is derived from an EMBL/GenBank/DDBJ whole genome shotgun (WGS) entry which is preliminary data.</text>
</comment>
<evidence type="ECO:0000256" key="5">
    <source>
        <dbReference type="ARBA" id="ARBA00022692"/>
    </source>
</evidence>
<feature type="binding site" evidence="14">
    <location>
        <begin position="116"/>
        <end position="119"/>
    </location>
    <ligand>
        <name>GTP</name>
        <dbReference type="ChEBI" id="CHEBI:37565"/>
        <label>4</label>
    </ligand>
</feature>
<dbReference type="GO" id="GO:0046872">
    <property type="term" value="F:metal ion binding"/>
    <property type="evidence" value="ECO:0007669"/>
    <property type="project" value="UniProtKB-KW"/>
</dbReference>
<feature type="binding site" evidence="14">
    <location>
        <begin position="10"/>
        <end position="17"/>
    </location>
    <ligand>
        <name>GTP</name>
        <dbReference type="ChEBI" id="CHEBI:37565"/>
        <label>1</label>
    </ligand>
</feature>
<feature type="transmembrane region" description="Helical" evidence="16">
    <location>
        <begin position="507"/>
        <end position="526"/>
    </location>
</feature>
<feature type="binding site" evidence="14">
    <location>
        <begin position="35"/>
        <end position="39"/>
    </location>
    <ligand>
        <name>GTP</name>
        <dbReference type="ChEBI" id="CHEBI:37565"/>
        <label>2</label>
    </ligand>
</feature>
<sequence>MKEIKVALVGQPNVGKSHLINSISGATLHVGNFSGVTVEKKEVEFSRGEYKIKLIDLPGTYSFHTYTPEEEVTKNFLLNEEYDLILNVIDSNQLEKNLIFSFQIADIGKPVVIAFNMYDEYSRQGGEIDTEKFFKLTNIRAENVSAKEKFGLEELFAKVIKTYEEKNTPKVYYSEIVEEQIENLKPFIKECKFSKRFVAIRLLEDDENIYKIVHEKPWFSDLMPRLKDAKDILRGEYSEDDTKTILFEERLALAKGIVTQIAKKARRETLTEKIDKILIHPVLGLPIFLFIMWAIFQLTFDIGAIPMDWIDAGFSAFGDWIGNTMPDSMIKDALVDGVIPAVGAVVMFLPNILILFLGLNLLEQTGYMARAAYVMDGVLKRFGLQGRAFIPLVSGFGCSVPAYMAARTLKNPKDRLITMLVIGFMSCGARLPIYVLLVSAFFAPSMQGNVMFAIYIGGALTGLIVAKILRVVLFKGEPEPFVMELPKYRFPKIKAVLFDLWVKTKLYIRKAGVFIGLTAFALWFLSSYPRADIVKKYEPLIEKAMPVQKEVIKQKMNQEILENSYIAKVGKLMAPITKPLDLGWKEDVSLLVGLAAKEAVVGSMATLYGVGDADETSKALIEEIRNAMPFTAAVAMIIIVMFYSPCIAAMSTFYAEVPQWAWRVFYTVYPNVFAYIAALIAVGLIKLFS</sequence>
<keyword evidence="4 16" id="KW-0410">Iron transport</keyword>
<evidence type="ECO:0000256" key="16">
    <source>
        <dbReference type="RuleBase" id="RU362098"/>
    </source>
</evidence>
<dbReference type="Pfam" id="PF07664">
    <property type="entry name" value="FeoB_C"/>
    <property type="match status" value="1"/>
</dbReference>
<dbReference type="InterPro" id="IPR011640">
    <property type="entry name" value="Fe2_transport_prot_B_C"/>
</dbReference>
<evidence type="ECO:0000256" key="11">
    <source>
        <dbReference type="ARBA" id="ARBA00023136"/>
    </source>
</evidence>
<keyword evidence="8 16" id="KW-0408">Iron</keyword>
<dbReference type="NCBIfam" id="TIGR00437">
    <property type="entry name" value="feoB"/>
    <property type="match status" value="1"/>
</dbReference>
<feature type="transmembrane region" description="Helical" evidence="16">
    <location>
        <begin position="382"/>
        <end position="404"/>
    </location>
</feature>
<feature type="transmembrane region" description="Helical" evidence="16">
    <location>
        <begin position="277"/>
        <end position="296"/>
    </location>
</feature>
<keyword evidence="15" id="KW-0479">Metal-binding</keyword>
<evidence type="ECO:0000259" key="17">
    <source>
        <dbReference type="PROSITE" id="PS51711"/>
    </source>
</evidence>
<dbReference type="EMBL" id="BDME01000002">
    <property type="protein sequence ID" value="GAX87728.1"/>
    <property type="molecule type" value="Genomic_DNA"/>
</dbReference>
<dbReference type="InterPro" id="IPR030389">
    <property type="entry name" value="G_FEOB_dom"/>
</dbReference>
<dbReference type="InterPro" id="IPR003373">
    <property type="entry name" value="Fe2_transport_prot-B"/>
</dbReference>
<dbReference type="InterPro" id="IPR011642">
    <property type="entry name" value="Gate_dom"/>
</dbReference>
<evidence type="ECO:0000313" key="19">
    <source>
        <dbReference type="Proteomes" id="UP000217944"/>
    </source>
</evidence>
<gene>
    <name evidence="18" type="ORF">LNAT_P1025</name>
</gene>
<feature type="transmembrane region" description="Helical" evidence="16">
    <location>
        <begin position="416"/>
        <end position="443"/>
    </location>
</feature>
<evidence type="ECO:0000256" key="8">
    <source>
        <dbReference type="ARBA" id="ARBA00023004"/>
    </source>
</evidence>
<feature type="binding site" evidence="15">
    <location>
        <position position="21"/>
    </location>
    <ligand>
        <name>Mg(2+)</name>
        <dbReference type="ChEBI" id="CHEBI:18420"/>
        <label>2</label>
    </ligand>
</feature>
<dbReference type="GO" id="GO:0015093">
    <property type="term" value="F:ferrous iron transmembrane transporter activity"/>
    <property type="evidence" value="ECO:0007669"/>
    <property type="project" value="UniProtKB-UniRule"/>
</dbReference>
<evidence type="ECO:0000256" key="2">
    <source>
        <dbReference type="ARBA" id="ARBA00022448"/>
    </source>
</evidence>
<organism evidence="18 19">
    <name type="scientific">Lebetimonas natsushimae</name>
    <dbReference type="NCBI Taxonomy" id="1936991"/>
    <lineage>
        <taxon>Bacteria</taxon>
        <taxon>Pseudomonadati</taxon>
        <taxon>Campylobacterota</taxon>
        <taxon>Epsilonproteobacteria</taxon>
        <taxon>Nautiliales</taxon>
        <taxon>Nautiliaceae</taxon>
        <taxon>Lebetimonas</taxon>
    </lineage>
</organism>
<comment type="function">
    <text evidence="16">Probable transporter of a GTP-driven Fe(2+) uptake system.</text>
</comment>
<feature type="transmembrane region" description="Helical" evidence="16">
    <location>
        <begin position="450"/>
        <end position="473"/>
    </location>
</feature>
<dbReference type="Pfam" id="PF07670">
    <property type="entry name" value="Gate"/>
    <property type="match status" value="2"/>
</dbReference>
<feature type="binding site" evidence="15">
    <location>
        <position position="22"/>
    </location>
    <ligand>
        <name>Mg(2+)</name>
        <dbReference type="ChEBI" id="CHEBI:18420"/>
        <label>1</label>
    </ligand>
</feature>
<dbReference type="Gene3D" id="3.40.50.300">
    <property type="entry name" value="P-loop containing nucleotide triphosphate hydrolases"/>
    <property type="match status" value="1"/>
</dbReference>
<dbReference type="Proteomes" id="UP000217944">
    <property type="component" value="Unassembled WGS sequence"/>
</dbReference>
<dbReference type="InterPro" id="IPR005225">
    <property type="entry name" value="Small_GTP-bd"/>
</dbReference>
<dbReference type="PANTHER" id="PTHR43185">
    <property type="entry name" value="FERROUS IRON TRANSPORT PROTEIN B"/>
    <property type="match status" value="1"/>
</dbReference>
<feature type="binding site" evidence="15">
    <location>
        <position position="24"/>
    </location>
    <ligand>
        <name>Mg(2+)</name>
        <dbReference type="ChEBI" id="CHEBI:18420"/>
        <label>2</label>
    </ligand>
</feature>
<evidence type="ECO:0000256" key="10">
    <source>
        <dbReference type="ARBA" id="ARBA00023134"/>
    </source>
</evidence>
<keyword evidence="15" id="KW-0460">Magnesium</keyword>
<keyword evidence="2 16" id="KW-0813">Transport</keyword>
<evidence type="ECO:0000256" key="14">
    <source>
        <dbReference type="PIRSR" id="PIRSR603373-1"/>
    </source>
</evidence>
<feature type="transmembrane region" description="Helical" evidence="16">
    <location>
        <begin position="667"/>
        <end position="688"/>
    </location>
</feature>
<dbReference type="CDD" id="cd01879">
    <property type="entry name" value="FeoB"/>
    <property type="match status" value="1"/>
</dbReference>
<dbReference type="InterPro" id="IPR027417">
    <property type="entry name" value="P-loop_NTPase"/>
</dbReference>
<dbReference type="PANTHER" id="PTHR43185:SF1">
    <property type="entry name" value="FE(2+) TRANSPORTER FEOB"/>
    <property type="match status" value="1"/>
</dbReference>
<feature type="transmembrane region" description="Helical" evidence="16">
    <location>
        <begin position="338"/>
        <end position="362"/>
    </location>
</feature>
<keyword evidence="9" id="KW-0406">Ion transport</keyword>
<keyword evidence="3" id="KW-1003">Cell membrane</keyword>